<dbReference type="Gene3D" id="2.60.40.10">
    <property type="entry name" value="Immunoglobulins"/>
    <property type="match status" value="2"/>
</dbReference>
<protein>
    <recommendedName>
        <fullName evidence="12">Soluble interferon alpha/beta receptor OPG204</fullName>
    </recommendedName>
</protein>
<dbReference type="GO" id="GO:0007165">
    <property type="term" value="P:signal transduction"/>
    <property type="evidence" value="ECO:0007669"/>
    <property type="project" value="InterPro"/>
</dbReference>
<evidence type="ECO:0000259" key="17">
    <source>
        <dbReference type="PROSITE" id="PS50835"/>
    </source>
</evidence>
<comment type="similarity">
    <text evidence="1">Belongs to the interleukin-1 receptor family.</text>
</comment>
<keyword evidence="14" id="KW-1133">Transmembrane helix</keyword>
<keyword evidence="9" id="KW-0922">Interferon antiviral system evasion</keyword>
<dbReference type="PANTHER" id="PTHR11890">
    <property type="entry name" value="INTERLEUKIN-1 RECEPTOR FAMILY MEMBER"/>
    <property type="match status" value="1"/>
</dbReference>
<sequence length="482" mass="53936">MALYRILSFVFALVGLKVAFAIEDYCSVNTFQDGGDGMRLTKEATNEEFAIVGKFKGLHCCAKGYKSIEWFKDGQPYPWGLDLSTLIIFPESANQTIYTQNIKDDDSGNYTCVLRNDRGNETEIYSHMINLKVFDKLPDDPKITYVSQDMEAFAGDNMRLFCEAFGGRIDLPDAHSEAVWLKQLSNGTLIEVPEGIMEMKSLREENQTFGTYLTFSAIRTDDYGTYICVIRKPGNTLSKRVTIREKVKVIEYINPNPFPLREVLILSAVIVLLLTTLLFLVKQYGLKVQVILKDSYGSLEENDGKSSDVMVAYAPKDSELAIGVMVPNLEAKGYHCAARELSTDISMWSQELSRHAQTSRRVVILLSPAALNDTWASSNLYQALKHIQTINASKMITVTLKELPSTQNEAKNSIGETLASVAKSMNVIQWERCNDAKFWLALCKELPAKRGSGNSNGANIEMTSHSRPRLTSERSFDSLVVV</sequence>
<evidence type="ECO:0000256" key="9">
    <source>
        <dbReference type="ARBA" id="ARBA00023258"/>
    </source>
</evidence>
<keyword evidence="8" id="KW-0325">Glycoprotein</keyword>
<comment type="function">
    <text evidence="13">Counteracts the antiviral effects of host IFN-alpha/beta and key IFN-inducible proteins involved in viral RNA degradation suxh as host OAS1. Acts as a soluble IFN-alpha receptor and thus inhibits the interaction between host IFN-alpha and its receptor.</text>
</comment>
<keyword evidence="6" id="KW-0520">NAD</keyword>
<evidence type="ECO:0000256" key="11">
    <source>
        <dbReference type="ARBA" id="ARBA00038761"/>
    </source>
</evidence>
<keyword evidence="5" id="KW-0945">Host-virus interaction</keyword>
<dbReference type="Gene3D" id="3.40.50.10140">
    <property type="entry name" value="Toll/interleukin-1 receptor homology (TIR) domain"/>
    <property type="match status" value="1"/>
</dbReference>
<keyword evidence="2" id="KW-0244">Early protein</keyword>
<feature type="transmembrane region" description="Helical" evidence="14">
    <location>
        <begin position="263"/>
        <end position="281"/>
    </location>
</feature>
<feature type="domain" description="TIR" evidence="16">
    <location>
        <begin position="305"/>
        <end position="446"/>
    </location>
</feature>
<evidence type="ECO:0000256" key="4">
    <source>
        <dbReference type="ARBA" id="ARBA00022801"/>
    </source>
</evidence>
<dbReference type="EMBL" id="OU892280">
    <property type="protein sequence ID" value="CAH1130268.1"/>
    <property type="molecule type" value="Genomic_DNA"/>
</dbReference>
<feature type="signal peptide" evidence="15">
    <location>
        <begin position="1"/>
        <end position="21"/>
    </location>
</feature>
<evidence type="ECO:0000256" key="10">
    <source>
        <dbReference type="ARBA" id="ARBA00023319"/>
    </source>
</evidence>
<dbReference type="SMART" id="SM00409">
    <property type="entry name" value="IG"/>
    <property type="match status" value="2"/>
</dbReference>
<dbReference type="Pfam" id="PF13676">
    <property type="entry name" value="TIR_2"/>
    <property type="match status" value="1"/>
</dbReference>
<evidence type="ECO:0000313" key="19">
    <source>
        <dbReference type="Proteomes" id="UP001152799"/>
    </source>
</evidence>
<dbReference type="InterPro" id="IPR003599">
    <property type="entry name" value="Ig_sub"/>
</dbReference>
<dbReference type="GO" id="GO:0016787">
    <property type="term" value="F:hydrolase activity"/>
    <property type="evidence" value="ECO:0007669"/>
    <property type="project" value="UniProtKB-KW"/>
</dbReference>
<keyword evidence="4" id="KW-0378">Hydrolase</keyword>
<dbReference type="InterPro" id="IPR013783">
    <property type="entry name" value="Ig-like_fold"/>
</dbReference>
<comment type="subunit">
    <text evidence="11">Interacts with host IFNA1.</text>
</comment>
<evidence type="ECO:0000256" key="6">
    <source>
        <dbReference type="ARBA" id="ARBA00023027"/>
    </source>
</evidence>
<dbReference type="GO" id="GO:0039502">
    <property type="term" value="P:symbiont-mediated suppression of host type I interferon-mediated signaling pathway"/>
    <property type="evidence" value="ECO:0007669"/>
    <property type="project" value="UniProtKB-KW"/>
</dbReference>
<dbReference type="InterPro" id="IPR013098">
    <property type="entry name" value="Ig_I-set"/>
</dbReference>
<proteinExistence type="inferred from homology"/>
<keyword evidence="15" id="KW-0732">Signal</keyword>
<keyword evidence="10" id="KW-0393">Immunoglobulin domain</keyword>
<dbReference type="PANTHER" id="PTHR11890:SF44">
    <property type="entry name" value="X-LINKED INTERLEUKIN-1 RECEPTOR ACCESSORY PROTEIN-LIKE 2"/>
    <property type="match status" value="1"/>
</dbReference>
<dbReference type="AlphaFoldDB" id="A0A9P0DID1"/>
<evidence type="ECO:0000256" key="14">
    <source>
        <dbReference type="SAM" id="Phobius"/>
    </source>
</evidence>
<evidence type="ECO:0000256" key="2">
    <source>
        <dbReference type="ARBA" id="ARBA00022518"/>
    </source>
</evidence>
<dbReference type="OrthoDB" id="6019866at2759"/>
<dbReference type="Pfam" id="PF07679">
    <property type="entry name" value="I-set"/>
    <property type="match status" value="1"/>
</dbReference>
<evidence type="ECO:0000256" key="3">
    <source>
        <dbReference type="ARBA" id="ARBA00022632"/>
    </source>
</evidence>
<organism evidence="18 19">
    <name type="scientific">Ceutorhynchus assimilis</name>
    <name type="common">cabbage seed weevil</name>
    <dbReference type="NCBI Taxonomy" id="467358"/>
    <lineage>
        <taxon>Eukaryota</taxon>
        <taxon>Metazoa</taxon>
        <taxon>Ecdysozoa</taxon>
        <taxon>Arthropoda</taxon>
        <taxon>Hexapoda</taxon>
        <taxon>Insecta</taxon>
        <taxon>Pterygota</taxon>
        <taxon>Neoptera</taxon>
        <taxon>Endopterygota</taxon>
        <taxon>Coleoptera</taxon>
        <taxon>Polyphaga</taxon>
        <taxon>Cucujiformia</taxon>
        <taxon>Curculionidae</taxon>
        <taxon>Ceutorhynchinae</taxon>
        <taxon>Ceutorhynchus</taxon>
    </lineage>
</organism>
<gene>
    <name evidence="18" type="ORF">CEUTPL_LOCUS8904</name>
</gene>
<keyword evidence="7" id="KW-1015">Disulfide bond</keyword>
<dbReference type="PROSITE" id="PS50835">
    <property type="entry name" value="IG_LIKE"/>
    <property type="match status" value="2"/>
</dbReference>
<dbReference type="InterPro" id="IPR015621">
    <property type="entry name" value="IL-1_rcpt_fam"/>
</dbReference>
<evidence type="ECO:0000259" key="16">
    <source>
        <dbReference type="PROSITE" id="PS50104"/>
    </source>
</evidence>
<evidence type="ECO:0000256" key="5">
    <source>
        <dbReference type="ARBA" id="ARBA00022830"/>
    </source>
</evidence>
<dbReference type="Proteomes" id="UP001152799">
    <property type="component" value="Chromosome 4"/>
</dbReference>
<dbReference type="InterPro" id="IPR036179">
    <property type="entry name" value="Ig-like_dom_sf"/>
</dbReference>
<dbReference type="SUPFAM" id="SSF48726">
    <property type="entry name" value="Immunoglobulin"/>
    <property type="match status" value="2"/>
</dbReference>
<keyword evidence="3" id="KW-1090">Inhibition of host innate immune response by virus</keyword>
<keyword evidence="5" id="KW-0899">Viral immunoevasion</keyword>
<evidence type="ECO:0000256" key="8">
    <source>
        <dbReference type="ARBA" id="ARBA00023180"/>
    </source>
</evidence>
<dbReference type="SUPFAM" id="SSF52200">
    <property type="entry name" value="Toll/Interleukin receptor TIR domain"/>
    <property type="match status" value="1"/>
</dbReference>
<evidence type="ECO:0000313" key="18">
    <source>
        <dbReference type="EMBL" id="CAH1130268.1"/>
    </source>
</evidence>
<evidence type="ECO:0000256" key="1">
    <source>
        <dbReference type="ARBA" id="ARBA00009752"/>
    </source>
</evidence>
<name>A0A9P0DID1_9CUCU</name>
<reference evidence="18" key="1">
    <citation type="submission" date="2022-01" db="EMBL/GenBank/DDBJ databases">
        <authorList>
            <person name="King R."/>
        </authorList>
    </citation>
    <scope>NUCLEOTIDE SEQUENCE</scope>
</reference>
<keyword evidence="14" id="KW-0472">Membrane</keyword>
<dbReference type="PROSITE" id="PS50104">
    <property type="entry name" value="TIR"/>
    <property type="match status" value="1"/>
</dbReference>
<keyword evidence="14" id="KW-0812">Transmembrane</keyword>
<keyword evidence="5" id="KW-1114">Inhibition of host interferon signaling pathway by virus</keyword>
<dbReference type="CDD" id="cd00096">
    <property type="entry name" value="Ig"/>
    <property type="match status" value="1"/>
</dbReference>
<dbReference type="InterPro" id="IPR035897">
    <property type="entry name" value="Toll_tir_struct_dom_sf"/>
</dbReference>
<evidence type="ECO:0000256" key="13">
    <source>
        <dbReference type="ARBA" id="ARBA00045444"/>
    </source>
</evidence>
<dbReference type="InterPro" id="IPR000157">
    <property type="entry name" value="TIR_dom"/>
</dbReference>
<feature type="domain" description="Ig-like" evidence="17">
    <location>
        <begin position="141"/>
        <end position="242"/>
    </location>
</feature>
<accession>A0A9P0DID1</accession>
<dbReference type="InterPro" id="IPR007110">
    <property type="entry name" value="Ig-like_dom"/>
</dbReference>
<feature type="chain" id="PRO_5040509731" description="Soluble interferon alpha/beta receptor OPG204" evidence="15">
    <location>
        <begin position="22"/>
        <end position="482"/>
    </location>
</feature>
<keyword evidence="19" id="KW-1185">Reference proteome</keyword>
<evidence type="ECO:0000256" key="15">
    <source>
        <dbReference type="SAM" id="SignalP"/>
    </source>
</evidence>
<evidence type="ECO:0000256" key="7">
    <source>
        <dbReference type="ARBA" id="ARBA00023157"/>
    </source>
</evidence>
<evidence type="ECO:0000256" key="12">
    <source>
        <dbReference type="ARBA" id="ARBA00041012"/>
    </source>
</evidence>
<feature type="domain" description="Ig-like" evidence="17">
    <location>
        <begin position="67"/>
        <end position="130"/>
    </location>
</feature>